<evidence type="ECO:0000256" key="1">
    <source>
        <dbReference type="SAM" id="Phobius"/>
    </source>
</evidence>
<dbReference type="Proteomes" id="UP000675880">
    <property type="component" value="Unassembled WGS sequence"/>
</dbReference>
<name>A0ABN7KQL8_9BACT</name>
<evidence type="ECO:0000313" key="4">
    <source>
        <dbReference type="Proteomes" id="UP000675880"/>
    </source>
</evidence>
<keyword evidence="1" id="KW-1133">Transmembrane helix</keyword>
<feature type="transmembrane region" description="Helical" evidence="1">
    <location>
        <begin position="27"/>
        <end position="46"/>
    </location>
</feature>
<keyword evidence="1" id="KW-0812">Transmembrane</keyword>
<dbReference type="EMBL" id="CAJNBJ010000001">
    <property type="protein sequence ID" value="CAE6705845.1"/>
    <property type="molecule type" value="Genomic_DNA"/>
</dbReference>
<evidence type="ECO:0000259" key="2">
    <source>
        <dbReference type="Pfam" id="PF01882"/>
    </source>
</evidence>
<keyword evidence="1" id="KW-0472">Membrane</keyword>
<dbReference type="PANTHER" id="PTHR34351:SF1">
    <property type="entry name" value="SLR1927 PROTEIN"/>
    <property type="match status" value="1"/>
</dbReference>
<comment type="caution">
    <text evidence="3">The sequence shown here is derived from an EMBL/GenBank/DDBJ whole genome shotgun (WGS) entry which is preliminary data.</text>
</comment>
<protein>
    <submittedName>
        <fullName evidence="3">DUF58 domain-containing protein</fullName>
    </submittedName>
</protein>
<organism evidence="3 4">
    <name type="scientific">Nitrospira defluvii</name>
    <dbReference type="NCBI Taxonomy" id="330214"/>
    <lineage>
        <taxon>Bacteria</taxon>
        <taxon>Pseudomonadati</taxon>
        <taxon>Nitrospirota</taxon>
        <taxon>Nitrospiria</taxon>
        <taxon>Nitrospirales</taxon>
        <taxon>Nitrospiraceae</taxon>
        <taxon>Nitrospira</taxon>
    </lineage>
</organism>
<proteinExistence type="predicted"/>
<keyword evidence="4" id="KW-1185">Reference proteome</keyword>
<dbReference type="RefSeq" id="WP_213040777.1">
    <property type="nucleotide sequence ID" value="NZ_CAJNBJ010000001.1"/>
</dbReference>
<accession>A0ABN7KQL8</accession>
<feature type="domain" description="DUF58" evidence="2">
    <location>
        <begin position="218"/>
        <end position="257"/>
    </location>
</feature>
<reference evidence="3 4" key="1">
    <citation type="submission" date="2021-02" db="EMBL/GenBank/DDBJ databases">
        <authorList>
            <person name="Han P."/>
        </authorList>
    </citation>
    <scope>NUCLEOTIDE SEQUENCE [LARGE SCALE GENOMIC DNA]</scope>
    <source>
        <strain evidence="3">Candidatus Nitrospira sp. ZN2</strain>
    </source>
</reference>
<sequence length="386" mass="43038">MRPATYMAPRDLRAFFHRLSHHRAIRVTTEGTRFLLLTLAVGIAAVNTGNNLFYLLLAMMLSLIVLSGLLSEQCVRRLDFHRHLPDSLFVNQPAVATLWIANHKAHVPTVSVRILDVVAGQDHDRGIHLTHLAPGASTLRSYPLLACRRGRYHIEGIRVITPFPFGLFQKKAFYPCEASLLVCPAIIPLPPLRLQELQSIGHEQALARRGPGTSLYNLREFRPGDDSRAIHWLTTARTAKLMIKETEAEDQHMITLALFTVCPDELDRTFERTLSITASLVDYYVKRGVRLRLILGDQPHLLADGEEQSRDLFHALALCERRPVTASASVHQAMGQALVNASEGPTIWLSPWMDAAWFEALPAVDLILSPQTHKDLFDAAGSGLPA</sequence>
<evidence type="ECO:0000313" key="3">
    <source>
        <dbReference type="EMBL" id="CAE6705845.1"/>
    </source>
</evidence>
<dbReference type="PANTHER" id="PTHR34351">
    <property type="entry name" value="SLR1927 PROTEIN-RELATED"/>
    <property type="match status" value="1"/>
</dbReference>
<dbReference type="InterPro" id="IPR002881">
    <property type="entry name" value="DUF58"/>
</dbReference>
<dbReference type="Pfam" id="PF01882">
    <property type="entry name" value="DUF58"/>
    <property type="match status" value="1"/>
</dbReference>
<gene>
    <name evidence="3" type="ORF">NSPZN2_10971</name>
</gene>